<gene>
    <name evidence="5" type="ORF">ACFSJ0_64140</name>
</gene>
<protein>
    <submittedName>
        <fullName evidence="5">Uncharacterized protein</fullName>
    </submittedName>
</protein>
<comment type="caution">
    <text evidence="5">The sequence shown here is derived from an EMBL/GenBank/DDBJ whole genome shotgun (WGS) entry which is preliminary data.</text>
</comment>
<comment type="cofactor">
    <cofactor evidence="1">
        <name>FAD</name>
        <dbReference type="ChEBI" id="CHEBI:57692"/>
    </cofactor>
</comment>
<dbReference type="EMBL" id="JBHUCM010000095">
    <property type="protein sequence ID" value="MFD1548027.1"/>
    <property type="molecule type" value="Genomic_DNA"/>
</dbReference>
<keyword evidence="4" id="KW-0560">Oxidoreductase</keyword>
<evidence type="ECO:0000313" key="6">
    <source>
        <dbReference type="Proteomes" id="UP001597097"/>
    </source>
</evidence>
<dbReference type="Gene3D" id="4.10.450.10">
    <property type="entry name" value="Glucose Oxidase, domain 2"/>
    <property type="match status" value="1"/>
</dbReference>
<dbReference type="RefSeq" id="WP_378625951.1">
    <property type="nucleotide sequence ID" value="NZ_JBHUCM010000095.1"/>
</dbReference>
<sequence length="81" mass="8725">MVVVEAGPDYGSFDSGRWPRELLDSSTLPDTHDWGYRGPGAHPGQELPFERARVIGGCSSHNGCSQWVFCERSSGLSLGSA</sequence>
<dbReference type="InterPro" id="IPR027424">
    <property type="entry name" value="Glucose_Oxidase_domain_2"/>
</dbReference>
<reference evidence="6" key="1">
    <citation type="journal article" date="2019" name="Int. J. Syst. Evol. Microbiol.">
        <title>The Global Catalogue of Microorganisms (GCM) 10K type strain sequencing project: providing services to taxonomists for standard genome sequencing and annotation.</title>
        <authorList>
            <consortium name="The Broad Institute Genomics Platform"/>
            <consortium name="The Broad Institute Genome Sequencing Center for Infectious Disease"/>
            <person name="Wu L."/>
            <person name="Ma J."/>
        </authorList>
    </citation>
    <scope>NUCLEOTIDE SEQUENCE [LARGE SCALE GENOMIC DNA]</scope>
    <source>
        <strain evidence="6">CGMCC 1.15399</strain>
    </source>
</reference>
<dbReference type="Proteomes" id="UP001597097">
    <property type="component" value="Unassembled WGS sequence"/>
</dbReference>
<evidence type="ECO:0000256" key="4">
    <source>
        <dbReference type="ARBA" id="ARBA00023002"/>
    </source>
</evidence>
<feature type="non-terminal residue" evidence="5">
    <location>
        <position position="81"/>
    </location>
</feature>
<proteinExistence type="predicted"/>
<evidence type="ECO:0000256" key="1">
    <source>
        <dbReference type="ARBA" id="ARBA00001974"/>
    </source>
</evidence>
<organism evidence="5 6">
    <name type="scientific">Nonomuraea guangzhouensis</name>
    <dbReference type="NCBI Taxonomy" id="1291555"/>
    <lineage>
        <taxon>Bacteria</taxon>
        <taxon>Bacillati</taxon>
        <taxon>Actinomycetota</taxon>
        <taxon>Actinomycetes</taxon>
        <taxon>Streptosporangiales</taxon>
        <taxon>Streptosporangiaceae</taxon>
        <taxon>Nonomuraea</taxon>
    </lineage>
</organism>
<accession>A0ABW4GZL2</accession>
<evidence type="ECO:0000256" key="2">
    <source>
        <dbReference type="ARBA" id="ARBA00022630"/>
    </source>
</evidence>
<evidence type="ECO:0000256" key="3">
    <source>
        <dbReference type="ARBA" id="ARBA00022827"/>
    </source>
</evidence>
<keyword evidence="3" id="KW-0274">FAD</keyword>
<keyword evidence="6" id="KW-1185">Reference proteome</keyword>
<evidence type="ECO:0000313" key="5">
    <source>
        <dbReference type="EMBL" id="MFD1548027.1"/>
    </source>
</evidence>
<keyword evidence="2" id="KW-0285">Flavoprotein</keyword>
<name>A0ABW4GZL2_9ACTN</name>